<dbReference type="GeneID" id="14873715"/>
<accession>F4PU34</accession>
<dbReference type="InterPro" id="IPR029021">
    <property type="entry name" value="Prot-tyrosine_phosphatase-like"/>
</dbReference>
<dbReference type="GO" id="GO:0031152">
    <property type="term" value="P:aggregation involved in sorocarp development"/>
    <property type="evidence" value="ECO:0007669"/>
    <property type="project" value="EnsemblProtists"/>
</dbReference>
<dbReference type="SMART" id="SM00404">
    <property type="entry name" value="PTPc_motif"/>
    <property type="match status" value="1"/>
</dbReference>
<dbReference type="EMBL" id="GL883010">
    <property type="protein sequence ID" value="EGG20960.1"/>
    <property type="molecule type" value="Genomic_DNA"/>
</dbReference>
<evidence type="ECO:0000313" key="7">
    <source>
        <dbReference type="EMBL" id="EGG20960.1"/>
    </source>
</evidence>
<organism evidence="7 8">
    <name type="scientific">Cavenderia fasciculata</name>
    <name type="common">Slime mold</name>
    <name type="synonym">Dictyostelium fasciculatum</name>
    <dbReference type="NCBI Taxonomy" id="261658"/>
    <lineage>
        <taxon>Eukaryota</taxon>
        <taxon>Amoebozoa</taxon>
        <taxon>Evosea</taxon>
        <taxon>Eumycetozoa</taxon>
        <taxon>Dictyostelia</taxon>
        <taxon>Acytosteliales</taxon>
        <taxon>Cavenderiaceae</taxon>
        <taxon>Cavenderia</taxon>
    </lineage>
</organism>
<dbReference type="CDD" id="cd00047">
    <property type="entry name" value="PTPc"/>
    <property type="match status" value="1"/>
</dbReference>
<dbReference type="FunFam" id="3.90.190.10:FF:000102">
    <property type="entry name" value="Receptor-type tyrosine-protein phosphatase"/>
    <property type="match status" value="1"/>
</dbReference>
<dbReference type="GO" id="GO:0004725">
    <property type="term" value="F:protein tyrosine phosphatase activity"/>
    <property type="evidence" value="ECO:0007669"/>
    <property type="project" value="UniProtKB-EC"/>
</dbReference>
<dbReference type="PANTHER" id="PTHR19134:SF546">
    <property type="entry name" value="TYROSINE-PROTEIN PHOSPHATASE 2"/>
    <property type="match status" value="1"/>
</dbReference>
<dbReference type="Pfam" id="PF00102">
    <property type="entry name" value="Y_phosphatase"/>
    <property type="match status" value="1"/>
</dbReference>
<comment type="catalytic activity">
    <reaction evidence="4">
        <text>O-phospho-L-tyrosyl-[protein] + H2O = L-tyrosyl-[protein] + phosphate</text>
        <dbReference type="Rhea" id="RHEA:10684"/>
        <dbReference type="Rhea" id="RHEA-COMP:10136"/>
        <dbReference type="Rhea" id="RHEA-COMP:20101"/>
        <dbReference type="ChEBI" id="CHEBI:15377"/>
        <dbReference type="ChEBI" id="CHEBI:43474"/>
        <dbReference type="ChEBI" id="CHEBI:46858"/>
        <dbReference type="ChEBI" id="CHEBI:61978"/>
        <dbReference type="EC" id="3.1.3.48"/>
    </reaction>
</comment>
<gene>
    <name evidence="7" type="primary">ptpB</name>
    <name evidence="7" type="ORF">DFA_00829</name>
</gene>
<feature type="domain" description="Tyrosine specific protein phosphatases" evidence="6">
    <location>
        <begin position="204"/>
        <end position="281"/>
    </location>
</feature>
<reference evidence="8" key="1">
    <citation type="journal article" date="2011" name="Genome Res.">
        <title>Phylogeny-wide analysis of social amoeba genomes highlights ancient origins for complex intercellular communication.</title>
        <authorList>
            <person name="Heidel A.J."/>
            <person name="Lawal H.M."/>
            <person name="Felder M."/>
            <person name="Schilde C."/>
            <person name="Helps N.R."/>
            <person name="Tunggal B."/>
            <person name="Rivero F."/>
            <person name="John U."/>
            <person name="Schleicher M."/>
            <person name="Eichinger L."/>
            <person name="Platzer M."/>
            <person name="Noegel A.A."/>
            <person name="Schaap P."/>
            <person name="Gloeckner G."/>
        </authorList>
    </citation>
    <scope>NUCLEOTIDE SEQUENCE [LARGE SCALE GENOMIC DNA]</scope>
    <source>
        <strain evidence="8">SH3</strain>
    </source>
</reference>
<evidence type="ECO:0000256" key="4">
    <source>
        <dbReference type="ARBA" id="ARBA00051722"/>
    </source>
</evidence>
<evidence type="ECO:0000256" key="2">
    <source>
        <dbReference type="ARBA" id="ARBA00022801"/>
    </source>
</evidence>
<evidence type="ECO:0000256" key="1">
    <source>
        <dbReference type="ARBA" id="ARBA00013064"/>
    </source>
</evidence>
<evidence type="ECO:0000256" key="3">
    <source>
        <dbReference type="ARBA" id="ARBA00022912"/>
    </source>
</evidence>
<dbReference type="AlphaFoldDB" id="F4PU34"/>
<dbReference type="PROSITE" id="PS50055">
    <property type="entry name" value="TYR_PHOSPHATASE_PTP"/>
    <property type="match status" value="1"/>
</dbReference>
<feature type="domain" description="Tyrosine-protein phosphatase" evidence="5">
    <location>
        <begin position="27"/>
        <end position="290"/>
    </location>
</feature>
<dbReference type="PROSITE" id="PS00383">
    <property type="entry name" value="TYR_PHOSPHATASE_1"/>
    <property type="match status" value="1"/>
</dbReference>
<name>F4PU34_CACFS</name>
<dbReference type="InterPro" id="IPR016130">
    <property type="entry name" value="Tyr_Pase_AS"/>
</dbReference>
<evidence type="ECO:0000313" key="8">
    <source>
        <dbReference type="Proteomes" id="UP000007797"/>
    </source>
</evidence>
<dbReference type="SMART" id="SM00194">
    <property type="entry name" value="PTPc"/>
    <property type="match status" value="1"/>
</dbReference>
<dbReference type="PANTHER" id="PTHR19134">
    <property type="entry name" value="RECEPTOR-TYPE TYROSINE-PROTEIN PHOSPHATASE"/>
    <property type="match status" value="1"/>
</dbReference>
<sequence>MDDISVFDIKPSNLRDHINKFVYNHGVEKEFSYIEKKTEKDILHGDFKTALKDENKLKNRYSNVLPPEQYRVPLVLEPDDHDSDYINASYINDPAGKQRYICTQGPLENTFNDFWRMVWECKSNVIVMLTREEENSKKKCDRYWVDQDSHDYGHIRLIYETHIALQDMIQRIFTLVNLKTNEKRKLVHFQYISWPDHGTPVSIKGFLNLIQAVEKEDKTGPIIVHCSAGIGRSGTFCVIHSVVTNYKNELKNEQYTLNIPKIITNFRTQRPGMVQTKEQYRFCYSAIAEGTSMEQLRKGRKERSLSYSIN</sequence>
<dbReference type="InterPro" id="IPR050348">
    <property type="entry name" value="Protein-Tyr_Phosphatase"/>
</dbReference>
<evidence type="ECO:0000259" key="5">
    <source>
        <dbReference type="PROSITE" id="PS50055"/>
    </source>
</evidence>
<keyword evidence="3" id="KW-0904">Protein phosphatase</keyword>
<dbReference type="SUPFAM" id="SSF52799">
    <property type="entry name" value="(Phosphotyrosine protein) phosphatases II"/>
    <property type="match status" value="1"/>
</dbReference>
<dbReference type="PRINTS" id="PR00700">
    <property type="entry name" value="PRTYPHPHTASE"/>
</dbReference>
<proteinExistence type="predicted"/>
<dbReference type="OrthoDB" id="165498at2759"/>
<evidence type="ECO:0000259" key="6">
    <source>
        <dbReference type="PROSITE" id="PS50056"/>
    </source>
</evidence>
<keyword evidence="8" id="KW-1185">Reference proteome</keyword>
<dbReference type="OMA" id="TQMRKQR"/>
<dbReference type="Proteomes" id="UP000007797">
    <property type="component" value="Unassembled WGS sequence"/>
</dbReference>
<dbReference type="Gene3D" id="3.90.190.10">
    <property type="entry name" value="Protein tyrosine phosphatase superfamily"/>
    <property type="match status" value="1"/>
</dbReference>
<dbReference type="PROSITE" id="PS50056">
    <property type="entry name" value="TYR_PHOSPHATASE_2"/>
    <property type="match status" value="1"/>
</dbReference>
<keyword evidence="2" id="KW-0378">Hydrolase</keyword>
<protein>
    <recommendedName>
        <fullName evidence="1">protein-tyrosine-phosphatase</fullName>
        <ecNumber evidence="1">3.1.3.48</ecNumber>
    </recommendedName>
</protein>
<dbReference type="RefSeq" id="XP_004358810.1">
    <property type="nucleotide sequence ID" value="XM_004358753.1"/>
</dbReference>
<dbReference type="STRING" id="1054147.F4PU34"/>
<dbReference type="EC" id="3.1.3.48" evidence="1"/>
<dbReference type="KEGG" id="dfa:DFA_00829"/>
<dbReference type="InterPro" id="IPR000242">
    <property type="entry name" value="PTP_cat"/>
</dbReference>
<dbReference type="InterPro" id="IPR000387">
    <property type="entry name" value="Tyr_Pase_dom"/>
</dbReference>
<dbReference type="InterPro" id="IPR003595">
    <property type="entry name" value="Tyr_Pase_cat"/>
</dbReference>